<reference evidence="1" key="1">
    <citation type="submission" date="2022-06" db="EMBL/GenBank/DDBJ databases">
        <title>Draft genome sequences of Leminorella grimontii str. JCM5902.</title>
        <authorList>
            <person name="Wakabayashi Y."/>
            <person name="Kojima K."/>
        </authorList>
    </citation>
    <scope>NUCLEOTIDE SEQUENCE</scope>
    <source>
        <strain evidence="1">JCM 5902</strain>
    </source>
</reference>
<sequence>MTKLIFCLLILFVAFLLWRNRMRKKRGGAVASRSSGGAASRVFRKTSSWFERHSTPPASDRLVEWGELGMGGPNIEYYLLKERVYFGGVCDGIMDFDGGNLRLAREACRGPDLYHLYDKQANRLFQFPPEAMKGVIPLLKAHADERAIVAELRKLLESGAHEVALYEYHGVYLTQRHVDEPEVILPSLSNNEMSAKRVMPDDLFMMKEPLFFIRNKFYQLCMNGRPLDIFMRAPERGYFISADAEECCVEGVSPDENANKIFHLYFRGRWFVIDQPFATFDVGDRFYCASLESPQSLGQGKFRFSVKHGLYPEVEALLQTHRAVLRHGIKTSWRREEIPLTAEESSLLIDLNEAML</sequence>
<accession>A0AAV5N5L6</accession>
<gene>
    <name evidence="1" type="ORF">SOASR030_23760</name>
</gene>
<comment type="caution">
    <text evidence="1">The sequence shown here is derived from an EMBL/GenBank/DDBJ whole genome shotgun (WGS) entry which is preliminary data.</text>
</comment>
<organism evidence="1 2">
    <name type="scientific">Leminorella grimontii</name>
    <dbReference type="NCBI Taxonomy" id="82981"/>
    <lineage>
        <taxon>Bacteria</taxon>
        <taxon>Pseudomonadati</taxon>
        <taxon>Pseudomonadota</taxon>
        <taxon>Gammaproteobacteria</taxon>
        <taxon>Enterobacterales</taxon>
        <taxon>Budviciaceae</taxon>
        <taxon>Leminorella</taxon>
    </lineage>
</organism>
<evidence type="ECO:0000313" key="2">
    <source>
        <dbReference type="Proteomes" id="UP001058124"/>
    </source>
</evidence>
<dbReference type="Proteomes" id="UP001058124">
    <property type="component" value="Unassembled WGS sequence"/>
</dbReference>
<proteinExistence type="predicted"/>
<dbReference type="RefSeq" id="WP_027274698.1">
    <property type="nucleotide sequence ID" value="NZ_BRLH01000005.1"/>
</dbReference>
<evidence type="ECO:0000313" key="1">
    <source>
        <dbReference type="EMBL" id="GKX56264.1"/>
    </source>
</evidence>
<name>A0AAV5N5L6_9GAMM</name>
<keyword evidence="2" id="KW-1185">Reference proteome</keyword>
<dbReference type="AlphaFoldDB" id="A0AAV5N5L6"/>
<protein>
    <submittedName>
        <fullName evidence="1">Uncharacterized protein</fullName>
    </submittedName>
</protein>
<dbReference type="EMBL" id="BRLH01000005">
    <property type="protein sequence ID" value="GKX56264.1"/>
    <property type="molecule type" value="Genomic_DNA"/>
</dbReference>